<dbReference type="Gene3D" id="3.30.565.10">
    <property type="entry name" value="Histidine kinase-like ATPase, C-terminal domain"/>
    <property type="match status" value="1"/>
</dbReference>
<dbReference type="KEGG" id="cbar:PATL70BA_0109"/>
<dbReference type="SUPFAM" id="SSF55874">
    <property type="entry name" value="ATPase domain of HSP90 chaperone/DNA topoisomerase II/histidine kinase"/>
    <property type="match status" value="1"/>
</dbReference>
<dbReference type="GO" id="GO:0000160">
    <property type="term" value="P:phosphorelay signal transduction system"/>
    <property type="evidence" value="ECO:0007669"/>
    <property type="project" value="UniProtKB-KW"/>
</dbReference>
<dbReference type="OrthoDB" id="9797586at2"/>
<dbReference type="GO" id="GO:0016301">
    <property type="term" value="F:kinase activity"/>
    <property type="evidence" value="ECO:0007669"/>
    <property type="project" value="UniProtKB-KW"/>
</dbReference>
<dbReference type="RefSeq" id="WP_125135535.1">
    <property type="nucleotide sequence ID" value="NZ_LR130778.1"/>
</dbReference>
<keyword evidence="2" id="KW-0902">Two-component regulatory system</keyword>
<dbReference type="InterPro" id="IPR005467">
    <property type="entry name" value="His_kinase_dom"/>
</dbReference>
<proteinExistence type="predicted"/>
<dbReference type="PROSITE" id="PS50109">
    <property type="entry name" value="HIS_KIN"/>
    <property type="match status" value="1"/>
</dbReference>
<keyword evidence="1" id="KW-0808">Transferase</keyword>
<organism evidence="4 5">
    <name type="scientific">Petrocella atlantisensis</name>
    <dbReference type="NCBI Taxonomy" id="2173034"/>
    <lineage>
        <taxon>Bacteria</taxon>
        <taxon>Bacillati</taxon>
        <taxon>Bacillota</taxon>
        <taxon>Clostridia</taxon>
        <taxon>Lachnospirales</taxon>
        <taxon>Vallitaleaceae</taxon>
        <taxon>Petrocella</taxon>
    </lineage>
</organism>
<evidence type="ECO:0000313" key="4">
    <source>
        <dbReference type="EMBL" id="VDN45949.1"/>
    </source>
</evidence>
<dbReference type="Proteomes" id="UP000279029">
    <property type="component" value="Chromosome"/>
</dbReference>
<dbReference type="InterPro" id="IPR003594">
    <property type="entry name" value="HATPase_dom"/>
</dbReference>
<evidence type="ECO:0000259" key="3">
    <source>
        <dbReference type="PROSITE" id="PS50109"/>
    </source>
</evidence>
<dbReference type="InterPro" id="IPR036890">
    <property type="entry name" value="HATPase_C_sf"/>
</dbReference>
<accession>A0A3P7RYV0</accession>
<dbReference type="Pfam" id="PF02518">
    <property type="entry name" value="HATPase_c"/>
    <property type="match status" value="1"/>
</dbReference>
<evidence type="ECO:0000313" key="5">
    <source>
        <dbReference type="Proteomes" id="UP000279029"/>
    </source>
</evidence>
<feature type="domain" description="Histidine kinase" evidence="3">
    <location>
        <begin position="1"/>
        <end position="106"/>
    </location>
</feature>
<dbReference type="CDD" id="cd00075">
    <property type="entry name" value="HATPase"/>
    <property type="match status" value="1"/>
</dbReference>
<keyword evidence="4" id="KW-0067">ATP-binding</keyword>
<protein>
    <submittedName>
        <fullName evidence="4">ATP-binding protein</fullName>
    </submittedName>
</protein>
<keyword evidence="4" id="KW-0547">Nucleotide-binding</keyword>
<dbReference type="AlphaFoldDB" id="A0A3P7RYV0"/>
<dbReference type="EMBL" id="LR130778">
    <property type="protein sequence ID" value="VDN45949.1"/>
    <property type="molecule type" value="Genomic_DNA"/>
</dbReference>
<evidence type="ECO:0000256" key="1">
    <source>
        <dbReference type="ARBA" id="ARBA00022777"/>
    </source>
</evidence>
<keyword evidence="5" id="KW-1185">Reference proteome</keyword>
<gene>
    <name evidence="4" type="ORF">PATL70BA_0109</name>
</gene>
<reference evidence="4 5" key="1">
    <citation type="submission" date="2018-09" db="EMBL/GenBank/DDBJ databases">
        <authorList>
            <person name="Postec A."/>
        </authorList>
    </citation>
    <scope>NUCLEOTIDE SEQUENCE [LARGE SCALE GENOMIC DNA]</scope>
    <source>
        <strain evidence="4">70B-A</strain>
    </source>
</reference>
<name>A0A3P7RYV0_9FIRM</name>
<evidence type="ECO:0000256" key="2">
    <source>
        <dbReference type="ARBA" id="ARBA00023012"/>
    </source>
</evidence>
<sequence>MKELSMHILDIATNSVRAGASQIFITVHEDIINNAFRFDIEDNGKGIPDDILRTIKDPFTTSRTLRKVGLGIPLLDENCRLCDGFLEITSLVGRGTTLKSMMVYDHIDRPPMGDIVNTMIGLMTSNENIDICYRHYYNENSFEISTKALQDELEDVPLTSINVIQWLREYLSESIDALRQ</sequence>
<dbReference type="GO" id="GO:0005524">
    <property type="term" value="F:ATP binding"/>
    <property type="evidence" value="ECO:0007669"/>
    <property type="project" value="UniProtKB-KW"/>
</dbReference>
<keyword evidence="1" id="KW-0418">Kinase</keyword>